<gene>
    <name evidence="1" type="ORF">E2C01_034824</name>
</gene>
<reference evidence="1 2" key="1">
    <citation type="submission" date="2019-05" db="EMBL/GenBank/DDBJ databases">
        <title>Another draft genome of Portunus trituberculatus and its Hox gene families provides insights of decapod evolution.</title>
        <authorList>
            <person name="Jeong J.-H."/>
            <person name="Song I."/>
            <person name="Kim S."/>
            <person name="Choi T."/>
            <person name="Kim D."/>
            <person name="Ryu S."/>
            <person name="Kim W."/>
        </authorList>
    </citation>
    <scope>NUCLEOTIDE SEQUENCE [LARGE SCALE GENOMIC DNA]</scope>
    <source>
        <tissue evidence="1">Muscle</tissue>
    </source>
</reference>
<proteinExistence type="predicted"/>
<sequence>MNHRGFRKEVCEVKSVEQPGGTRRWSGGAVEWPLLVTHQGNEPPIKLMLRRSSLLSKVFHLGQNNPPMFLLSYFSSSSAPPDDIKETLSSAGWSAPLAVHRKICDIMLPELNTPLSRCAHLQMK</sequence>
<dbReference type="AlphaFoldDB" id="A0A5B7F6Q9"/>
<keyword evidence="2" id="KW-1185">Reference proteome</keyword>
<dbReference type="Proteomes" id="UP000324222">
    <property type="component" value="Unassembled WGS sequence"/>
</dbReference>
<evidence type="ECO:0000313" key="1">
    <source>
        <dbReference type="EMBL" id="MPC41237.1"/>
    </source>
</evidence>
<organism evidence="1 2">
    <name type="scientific">Portunus trituberculatus</name>
    <name type="common">Swimming crab</name>
    <name type="synonym">Neptunus trituberculatus</name>
    <dbReference type="NCBI Taxonomy" id="210409"/>
    <lineage>
        <taxon>Eukaryota</taxon>
        <taxon>Metazoa</taxon>
        <taxon>Ecdysozoa</taxon>
        <taxon>Arthropoda</taxon>
        <taxon>Crustacea</taxon>
        <taxon>Multicrustacea</taxon>
        <taxon>Malacostraca</taxon>
        <taxon>Eumalacostraca</taxon>
        <taxon>Eucarida</taxon>
        <taxon>Decapoda</taxon>
        <taxon>Pleocyemata</taxon>
        <taxon>Brachyura</taxon>
        <taxon>Eubrachyura</taxon>
        <taxon>Portunoidea</taxon>
        <taxon>Portunidae</taxon>
        <taxon>Portuninae</taxon>
        <taxon>Portunus</taxon>
    </lineage>
</organism>
<name>A0A5B7F6Q9_PORTR</name>
<evidence type="ECO:0000313" key="2">
    <source>
        <dbReference type="Proteomes" id="UP000324222"/>
    </source>
</evidence>
<comment type="caution">
    <text evidence="1">The sequence shown here is derived from an EMBL/GenBank/DDBJ whole genome shotgun (WGS) entry which is preliminary data.</text>
</comment>
<accession>A0A5B7F6Q9</accession>
<protein>
    <submittedName>
        <fullName evidence="1">Uncharacterized protein</fullName>
    </submittedName>
</protein>
<dbReference type="EMBL" id="VSRR010004979">
    <property type="protein sequence ID" value="MPC41237.1"/>
    <property type="molecule type" value="Genomic_DNA"/>
</dbReference>